<keyword evidence="12" id="KW-1185">Reference proteome</keyword>
<dbReference type="Gene3D" id="3.40.30.10">
    <property type="entry name" value="Glutaredoxin"/>
    <property type="match status" value="1"/>
</dbReference>
<dbReference type="Pfam" id="PF00085">
    <property type="entry name" value="Thioredoxin"/>
    <property type="match status" value="1"/>
</dbReference>
<keyword evidence="9" id="KW-0812">Transmembrane</keyword>
<dbReference type="InterPro" id="IPR038089">
    <property type="entry name" value="Med31_sf"/>
</dbReference>
<evidence type="ECO:0000256" key="5">
    <source>
        <dbReference type="ARBA" id="ARBA00023159"/>
    </source>
</evidence>
<gene>
    <name evidence="11" type="ORF">MSPICULIGERA_LOCUS10898</name>
</gene>
<comment type="function">
    <text evidence="8">Component of the Mediator complex, a coactivator involved in the regulated transcription of nearly all RNA polymerase II-dependent genes. Mediator functions as a bridge to convey information from gene-specific regulatory proteins to the basal RNA polymerase II transcription machinery. Mediator is recruited to promoters by direct interactions with regulatory proteins and serves as a scaffold for the assembly of a functional preinitiation complex with RNA polymerase II and the general transcription factors.</text>
</comment>
<name>A0AA36CNR9_9BILA</name>
<dbReference type="InterPro" id="IPR013766">
    <property type="entry name" value="Thioredoxin_domain"/>
</dbReference>
<keyword evidence="4 8" id="KW-0805">Transcription regulation</keyword>
<keyword evidence="9" id="KW-1133">Transmembrane helix</keyword>
<dbReference type="Pfam" id="PF05669">
    <property type="entry name" value="Med31"/>
    <property type="match status" value="1"/>
</dbReference>
<evidence type="ECO:0000256" key="8">
    <source>
        <dbReference type="RuleBase" id="RU364129"/>
    </source>
</evidence>
<sequence>MLESSEEQKRRFECECEFVQALANPNYLNFLSQRGFFKEEYFINYLKYLLYWKRPEYAKCLKYPQCLFMLEALQEAEFRKALESCANAKYIEDQLIFQWLYYLRKRQRLDELPVEEEHEDDEEAEERPPVDDQIMVTNSLLVFIAGVLSVQLVSGEGDSGQCSLNRLDRFNAYLYDRCPYTTDDECFDDSLDNRLELRYRCFEYVDINSTFDEEMLLLNSSEMIKLLRSRELYRRSTCLVALFYSPGCPFSASLAPYFNALPSLYPRVTAVAIDATEFSKFNSRYGISGTPTVILWVKGIAVARMEEKTHVDRGLSAFVRYWTDLEPRDTYEPIYTGPLVIEVDRNANFPYLLGAWAVIIAGSTYYFLNSRRGQELKDFILRMLERPDDAA</sequence>
<comment type="similarity">
    <text evidence="2 8">Belongs to the Mediator complex subunit 31 family.</text>
</comment>
<evidence type="ECO:0000313" key="12">
    <source>
        <dbReference type="Proteomes" id="UP001177023"/>
    </source>
</evidence>
<accession>A0AA36CNR9</accession>
<dbReference type="InterPro" id="IPR008831">
    <property type="entry name" value="Mediator_Med31"/>
</dbReference>
<dbReference type="Proteomes" id="UP001177023">
    <property type="component" value="Unassembled WGS sequence"/>
</dbReference>
<dbReference type="PANTHER" id="PTHR13186">
    <property type="entry name" value="MEDIATOR OF RNA POLYMERASE II TRANSCRIPTION SUBUNIT 31"/>
    <property type="match status" value="1"/>
</dbReference>
<dbReference type="FunFam" id="1.10.10.1340:FF:000001">
    <property type="entry name" value="Mediator of RNA polymerase II transcription subunit 31"/>
    <property type="match status" value="1"/>
</dbReference>
<dbReference type="GO" id="GO:0003712">
    <property type="term" value="F:transcription coregulator activity"/>
    <property type="evidence" value="ECO:0007669"/>
    <property type="project" value="InterPro"/>
</dbReference>
<comment type="caution">
    <text evidence="11">The sequence shown here is derived from an EMBL/GenBank/DDBJ whole genome shotgun (WGS) entry which is preliminary data.</text>
</comment>
<dbReference type="GO" id="GO:0006355">
    <property type="term" value="P:regulation of DNA-templated transcription"/>
    <property type="evidence" value="ECO:0007669"/>
    <property type="project" value="InterPro"/>
</dbReference>
<keyword evidence="7 8" id="KW-0539">Nucleus</keyword>
<dbReference type="InterPro" id="IPR036249">
    <property type="entry name" value="Thioredoxin-like_sf"/>
</dbReference>
<evidence type="ECO:0000256" key="2">
    <source>
        <dbReference type="ARBA" id="ARBA00006378"/>
    </source>
</evidence>
<feature type="domain" description="Thioredoxin" evidence="10">
    <location>
        <begin position="236"/>
        <end position="310"/>
    </location>
</feature>
<dbReference type="AlphaFoldDB" id="A0AA36CNR9"/>
<evidence type="ECO:0000256" key="9">
    <source>
        <dbReference type="SAM" id="Phobius"/>
    </source>
</evidence>
<keyword evidence="9" id="KW-0472">Membrane</keyword>
<comment type="subcellular location">
    <subcellularLocation>
        <location evidence="1 8">Nucleus</location>
    </subcellularLocation>
</comment>
<keyword evidence="5 8" id="KW-0010">Activator</keyword>
<dbReference type="SUPFAM" id="SSF52833">
    <property type="entry name" value="Thioredoxin-like"/>
    <property type="match status" value="1"/>
</dbReference>
<dbReference type="GO" id="GO:0016592">
    <property type="term" value="C:mediator complex"/>
    <property type="evidence" value="ECO:0007669"/>
    <property type="project" value="InterPro"/>
</dbReference>
<evidence type="ECO:0000256" key="7">
    <source>
        <dbReference type="ARBA" id="ARBA00023242"/>
    </source>
</evidence>
<evidence type="ECO:0000256" key="6">
    <source>
        <dbReference type="ARBA" id="ARBA00023163"/>
    </source>
</evidence>
<organism evidence="11 12">
    <name type="scientific">Mesorhabditis spiculigera</name>
    <dbReference type="NCBI Taxonomy" id="96644"/>
    <lineage>
        <taxon>Eukaryota</taxon>
        <taxon>Metazoa</taxon>
        <taxon>Ecdysozoa</taxon>
        <taxon>Nematoda</taxon>
        <taxon>Chromadorea</taxon>
        <taxon>Rhabditida</taxon>
        <taxon>Rhabditina</taxon>
        <taxon>Rhabditomorpha</taxon>
        <taxon>Rhabditoidea</taxon>
        <taxon>Rhabditidae</taxon>
        <taxon>Mesorhabditinae</taxon>
        <taxon>Mesorhabditis</taxon>
    </lineage>
</organism>
<dbReference type="EMBL" id="CATQJA010002600">
    <property type="protein sequence ID" value="CAJ0572514.1"/>
    <property type="molecule type" value="Genomic_DNA"/>
</dbReference>
<evidence type="ECO:0000313" key="11">
    <source>
        <dbReference type="EMBL" id="CAJ0572514.1"/>
    </source>
</evidence>
<evidence type="ECO:0000256" key="4">
    <source>
        <dbReference type="ARBA" id="ARBA00023015"/>
    </source>
</evidence>
<comment type="subunit">
    <text evidence="8">Component of the Mediator complex.</text>
</comment>
<dbReference type="Gene3D" id="1.10.10.1340">
    <property type="entry name" value="Mediator of RNA polymerase II, submodule Med31 (Soh1)"/>
    <property type="match status" value="1"/>
</dbReference>
<proteinExistence type="inferred from homology"/>
<evidence type="ECO:0000256" key="1">
    <source>
        <dbReference type="ARBA" id="ARBA00004123"/>
    </source>
</evidence>
<evidence type="ECO:0000259" key="10">
    <source>
        <dbReference type="Pfam" id="PF00085"/>
    </source>
</evidence>
<evidence type="ECO:0000256" key="3">
    <source>
        <dbReference type="ARBA" id="ARBA00019660"/>
    </source>
</evidence>
<feature type="transmembrane region" description="Helical" evidence="9">
    <location>
        <begin position="349"/>
        <end position="368"/>
    </location>
</feature>
<protein>
    <recommendedName>
        <fullName evidence="3 8">Mediator of RNA polymerase II transcription subunit 31</fullName>
    </recommendedName>
</protein>
<feature type="non-terminal residue" evidence="11">
    <location>
        <position position="1"/>
    </location>
</feature>
<reference evidence="11" key="1">
    <citation type="submission" date="2023-06" db="EMBL/GenBank/DDBJ databases">
        <authorList>
            <person name="Delattre M."/>
        </authorList>
    </citation>
    <scope>NUCLEOTIDE SEQUENCE</scope>
    <source>
        <strain evidence="11">AF72</strain>
    </source>
</reference>
<keyword evidence="6 8" id="KW-0804">Transcription</keyword>